<keyword evidence="2" id="KW-1185">Reference proteome</keyword>
<dbReference type="AlphaFoldDB" id="A0A829YQT8"/>
<gene>
    <name evidence="1" type="ORF">GCM10011487_69380</name>
</gene>
<proteinExistence type="predicted"/>
<evidence type="ECO:0000313" key="1">
    <source>
        <dbReference type="EMBL" id="GFE84938.1"/>
    </source>
</evidence>
<comment type="caution">
    <text evidence="1">The sequence shown here is derived from an EMBL/GenBank/DDBJ whole genome shotgun (WGS) entry which is preliminary data.</text>
</comment>
<protein>
    <recommendedName>
        <fullName evidence="3">Bleomycin resistance protein</fullName>
    </recommendedName>
</protein>
<dbReference type="Gene3D" id="3.30.720.110">
    <property type="match status" value="1"/>
</dbReference>
<dbReference type="Proteomes" id="UP000445000">
    <property type="component" value="Unassembled WGS sequence"/>
</dbReference>
<accession>A0A829YQT8</accession>
<evidence type="ECO:0008006" key="3">
    <source>
        <dbReference type="Google" id="ProtNLM"/>
    </source>
</evidence>
<organism evidence="1 2">
    <name type="scientific">Steroidobacter agaridevorans</name>
    <dbReference type="NCBI Taxonomy" id="2695856"/>
    <lineage>
        <taxon>Bacteria</taxon>
        <taxon>Pseudomonadati</taxon>
        <taxon>Pseudomonadota</taxon>
        <taxon>Gammaproteobacteria</taxon>
        <taxon>Steroidobacterales</taxon>
        <taxon>Steroidobacteraceae</taxon>
        <taxon>Steroidobacter</taxon>
    </lineage>
</organism>
<evidence type="ECO:0000313" key="2">
    <source>
        <dbReference type="Proteomes" id="UP000445000"/>
    </source>
</evidence>
<name>A0A829YQT8_9GAMM</name>
<dbReference type="EMBL" id="BLJN01000012">
    <property type="protein sequence ID" value="GFE84938.1"/>
    <property type="molecule type" value="Genomic_DNA"/>
</dbReference>
<dbReference type="SUPFAM" id="SSF54593">
    <property type="entry name" value="Glyoxalase/Bleomycin resistance protein/Dihydroxybiphenyl dioxygenase"/>
    <property type="match status" value="1"/>
</dbReference>
<sequence>MFLTNPAFRLGYGNACPTLLWLNLNSRDEVNRLHADWSRSQAKIVSPPESKPWKLHEFTAADLDGNLFRVFYDFAWEEKNQQLPP</sequence>
<dbReference type="InterPro" id="IPR029068">
    <property type="entry name" value="Glyas_Bleomycin-R_OHBP_Dase"/>
</dbReference>
<reference evidence="2" key="1">
    <citation type="submission" date="2020-01" db="EMBL/GenBank/DDBJ databases">
        <title>'Steroidobacter agaridevorans' sp. nov., agar-degrading bacteria isolated from rhizosphere soils.</title>
        <authorList>
            <person name="Ikenaga M."/>
            <person name="Kataoka M."/>
            <person name="Murouchi A."/>
            <person name="Katsuragi S."/>
            <person name="Sakai M."/>
        </authorList>
    </citation>
    <scope>NUCLEOTIDE SEQUENCE [LARGE SCALE GENOMIC DNA]</scope>
    <source>
        <strain evidence="2">YU21-B</strain>
    </source>
</reference>